<dbReference type="PANTHER" id="PTHR16222:SF24">
    <property type="entry name" value="ADP-RIBOSYLHYDROLASE ARH3"/>
    <property type="match status" value="1"/>
</dbReference>
<dbReference type="GO" id="GO:0046872">
    <property type="term" value="F:metal ion binding"/>
    <property type="evidence" value="ECO:0007669"/>
    <property type="project" value="UniProtKB-KW"/>
</dbReference>
<dbReference type="Gene3D" id="1.10.4080.10">
    <property type="entry name" value="ADP-ribosylation/Crystallin J1"/>
    <property type="match status" value="1"/>
</dbReference>
<feature type="binding site" evidence="12">
    <location>
        <position position="58"/>
    </location>
    <ligand>
        <name>Mg(2+)</name>
        <dbReference type="ChEBI" id="CHEBI:18420"/>
        <label>1</label>
    </ligand>
</feature>
<evidence type="ECO:0000256" key="5">
    <source>
        <dbReference type="ARBA" id="ARBA00042398"/>
    </source>
</evidence>
<sequence>MSLSPTQHARAIGVLLGTAAGDALGAGYEFGPSFEDDLHIPVDMIGGGIGPFDPYEWTDDTSMAIALAESLISPLPNTYASYEVQITKIPESALDKVANRWYEWSNNAKDIGLQTREILQASKRVSDTFGDPRRGIKAEDMLKVSKRHHEKIRDRSGGNGSLMRTAPLALAFLQGSRAQADSDEEAAIEAALMEAAFHVSALTHWDRNAREACGIWCIAIRHAVLTGELDVRRALKRPSLFANTYLITGERKVDDVGERVQLWESRIIAAENSPPSAFTRNGWVVEALQGAWSAIYHARSIKSTSSPTSSASNIPKTDLNTFRLTLELAVRGGNDTDTVAAIAGGLAGAVHGADADFIPHDWIKKLHGWPNMNVAGLIGLVEKIVGSSGDRTT</sequence>
<evidence type="ECO:0000256" key="10">
    <source>
        <dbReference type="ARBA" id="ARBA00043193"/>
    </source>
</evidence>
<dbReference type="HOGENOM" id="CLU_024566_4_0_1"/>
<dbReference type="GO" id="GO:0004649">
    <property type="term" value="F:poly(ADP-ribose) glycohydrolase activity"/>
    <property type="evidence" value="ECO:0007669"/>
    <property type="project" value="UniProtKB-EC"/>
</dbReference>
<comment type="catalytic activity">
    <reaction evidence="11">
        <text>alpha-NAD(+) + H2O = ADP-D-ribose + nicotinamide + H(+)</text>
        <dbReference type="Rhea" id="RHEA:68792"/>
        <dbReference type="ChEBI" id="CHEBI:15377"/>
        <dbReference type="ChEBI" id="CHEBI:15378"/>
        <dbReference type="ChEBI" id="CHEBI:17154"/>
        <dbReference type="ChEBI" id="CHEBI:57967"/>
        <dbReference type="ChEBI" id="CHEBI:77017"/>
    </reaction>
</comment>
<keyword evidence="3" id="KW-0378">Hydrolase</keyword>
<name>A0A0C3FG31_PILCF</name>
<gene>
    <name evidence="13" type="ORF">PILCRDRAFT_824187</name>
</gene>
<evidence type="ECO:0000256" key="2">
    <source>
        <dbReference type="ARBA" id="ARBA00012255"/>
    </source>
</evidence>
<comment type="similarity">
    <text evidence="1">Belongs to the ADP-ribosylglycohydrolase family.</text>
</comment>
<protein>
    <recommendedName>
        <fullName evidence="4">ADP-ribosylhydrolase ARH3</fullName>
        <ecNumber evidence="2">3.2.1.143</ecNumber>
    </recommendedName>
    <alternativeName>
        <fullName evidence="5">ADP-ribose glycohydrolase ARH3</fullName>
    </alternativeName>
    <alternativeName>
        <fullName evidence="6">ADP-ribosylhydrolase 3</fullName>
    </alternativeName>
    <alternativeName>
        <fullName evidence="9">O-acetyl-ADP-ribose deacetylase ARH3</fullName>
    </alternativeName>
    <alternativeName>
        <fullName evidence="10">Poly(ADP-ribose) glycohydrolase ARH3</fullName>
    </alternativeName>
    <alternativeName>
        <fullName evidence="8">[Protein ADP-ribosylarginine] hydrolase-like protein 2</fullName>
    </alternativeName>
    <alternativeName>
        <fullName evidence="7">[Protein ADP-ribosylserine] hydrolase</fullName>
    </alternativeName>
</protein>
<evidence type="ECO:0000313" key="14">
    <source>
        <dbReference type="Proteomes" id="UP000054166"/>
    </source>
</evidence>
<dbReference type="OrthoDB" id="2021138at2759"/>
<feature type="binding site" evidence="12">
    <location>
        <position position="60"/>
    </location>
    <ligand>
        <name>Mg(2+)</name>
        <dbReference type="ChEBI" id="CHEBI:18420"/>
        <label>1</label>
    </ligand>
</feature>
<evidence type="ECO:0000256" key="9">
    <source>
        <dbReference type="ARBA" id="ARBA00043187"/>
    </source>
</evidence>
<dbReference type="PANTHER" id="PTHR16222">
    <property type="entry name" value="ADP-RIBOSYLGLYCOHYDROLASE"/>
    <property type="match status" value="1"/>
</dbReference>
<evidence type="ECO:0000256" key="6">
    <source>
        <dbReference type="ARBA" id="ARBA00042471"/>
    </source>
</evidence>
<feature type="binding site" evidence="12">
    <location>
        <position position="337"/>
    </location>
    <ligand>
        <name>Mg(2+)</name>
        <dbReference type="ChEBI" id="CHEBI:18420"/>
        <label>1</label>
    </ligand>
</feature>
<evidence type="ECO:0000313" key="13">
    <source>
        <dbReference type="EMBL" id="KIM78774.1"/>
    </source>
</evidence>
<feature type="binding site" evidence="12">
    <location>
        <position position="338"/>
    </location>
    <ligand>
        <name>Mg(2+)</name>
        <dbReference type="ChEBI" id="CHEBI:18420"/>
        <label>1</label>
    </ligand>
</feature>
<dbReference type="InterPro" id="IPR036705">
    <property type="entry name" value="Ribosyl_crysJ1_sf"/>
</dbReference>
<evidence type="ECO:0000256" key="1">
    <source>
        <dbReference type="ARBA" id="ARBA00010702"/>
    </source>
</evidence>
<dbReference type="STRING" id="765440.A0A0C3FG31"/>
<dbReference type="EMBL" id="KN833014">
    <property type="protein sequence ID" value="KIM78774.1"/>
    <property type="molecule type" value="Genomic_DNA"/>
</dbReference>
<keyword evidence="14" id="KW-1185">Reference proteome</keyword>
<evidence type="ECO:0000256" key="11">
    <source>
        <dbReference type="ARBA" id="ARBA00049015"/>
    </source>
</evidence>
<dbReference type="InterPro" id="IPR050792">
    <property type="entry name" value="ADP-ribosylglycohydrolase"/>
</dbReference>
<evidence type="ECO:0000256" key="7">
    <source>
        <dbReference type="ARBA" id="ARBA00042722"/>
    </source>
</evidence>
<feature type="binding site" evidence="12">
    <location>
        <position position="335"/>
    </location>
    <ligand>
        <name>Mg(2+)</name>
        <dbReference type="ChEBI" id="CHEBI:18420"/>
        <label>1</label>
    </ligand>
</feature>
<comment type="cofactor">
    <cofactor evidence="12">
        <name>Mg(2+)</name>
        <dbReference type="ChEBI" id="CHEBI:18420"/>
    </cofactor>
    <text evidence="12">Binds 2 magnesium ions per subunit.</text>
</comment>
<evidence type="ECO:0000256" key="4">
    <source>
        <dbReference type="ARBA" id="ARBA00041057"/>
    </source>
</evidence>
<dbReference type="Proteomes" id="UP000054166">
    <property type="component" value="Unassembled WGS sequence"/>
</dbReference>
<keyword evidence="12" id="KW-0460">Magnesium</keyword>
<organism evidence="13 14">
    <name type="scientific">Piloderma croceum (strain F 1598)</name>
    <dbReference type="NCBI Taxonomy" id="765440"/>
    <lineage>
        <taxon>Eukaryota</taxon>
        <taxon>Fungi</taxon>
        <taxon>Dikarya</taxon>
        <taxon>Basidiomycota</taxon>
        <taxon>Agaricomycotina</taxon>
        <taxon>Agaricomycetes</taxon>
        <taxon>Agaricomycetidae</taxon>
        <taxon>Atheliales</taxon>
        <taxon>Atheliaceae</taxon>
        <taxon>Piloderma</taxon>
    </lineage>
</organism>
<dbReference type="Pfam" id="PF03747">
    <property type="entry name" value="ADP_ribosyl_GH"/>
    <property type="match status" value="1"/>
</dbReference>
<evidence type="ECO:0000256" key="12">
    <source>
        <dbReference type="PIRSR" id="PIRSR605502-1"/>
    </source>
</evidence>
<accession>A0A0C3FG31</accession>
<dbReference type="AlphaFoldDB" id="A0A0C3FG31"/>
<dbReference type="EC" id="3.2.1.143" evidence="2"/>
<keyword evidence="12" id="KW-0479">Metal-binding</keyword>
<evidence type="ECO:0000256" key="3">
    <source>
        <dbReference type="ARBA" id="ARBA00022801"/>
    </source>
</evidence>
<feature type="binding site" evidence="12">
    <location>
        <position position="59"/>
    </location>
    <ligand>
        <name>Mg(2+)</name>
        <dbReference type="ChEBI" id="CHEBI:18420"/>
        <label>1</label>
    </ligand>
</feature>
<reference evidence="13 14" key="1">
    <citation type="submission" date="2014-04" db="EMBL/GenBank/DDBJ databases">
        <authorList>
            <consortium name="DOE Joint Genome Institute"/>
            <person name="Kuo A."/>
            <person name="Tarkka M."/>
            <person name="Buscot F."/>
            <person name="Kohler A."/>
            <person name="Nagy L.G."/>
            <person name="Floudas D."/>
            <person name="Copeland A."/>
            <person name="Barry K.W."/>
            <person name="Cichocki N."/>
            <person name="Veneault-Fourrey C."/>
            <person name="LaButti K."/>
            <person name="Lindquist E.A."/>
            <person name="Lipzen A."/>
            <person name="Lundell T."/>
            <person name="Morin E."/>
            <person name="Murat C."/>
            <person name="Sun H."/>
            <person name="Tunlid A."/>
            <person name="Henrissat B."/>
            <person name="Grigoriev I.V."/>
            <person name="Hibbett D.S."/>
            <person name="Martin F."/>
            <person name="Nordberg H.P."/>
            <person name="Cantor M.N."/>
            <person name="Hua S.X."/>
        </authorList>
    </citation>
    <scope>NUCLEOTIDE SEQUENCE [LARGE SCALE GENOMIC DNA]</scope>
    <source>
        <strain evidence="13 14">F 1598</strain>
    </source>
</reference>
<reference evidence="14" key="2">
    <citation type="submission" date="2015-01" db="EMBL/GenBank/DDBJ databases">
        <title>Evolutionary Origins and Diversification of the Mycorrhizal Mutualists.</title>
        <authorList>
            <consortium name="DOE Joint Genome Institute"/>
            <consortium name="Mycorrhizal Genomics Consortium"/>
            <person name="Kohler A."/>
            <person name="Kuo A."/>
            <person name="Nagy L.G."/>
            <person name="Floudas D."/>
            <person name="Copeland A."/>
            <person name="Barry K.W."/>
            <person name="Cichocki N."/>
            <person name="Veneault-Fourrey C."/>
            <person name="LaButti K."/>
            <person name="Lindquist E.A."/>
            <person name="Lipzen A."/>
            <person name="Lundell T."/>
            <person name="Morin E."/>
            <person name="Murat C."/>
            <person name="Riley R."/>
            <person name="Ohm R."/>
            <person name="Sun H."/>
            <person name="Tunlid A."/>
            <person name="Henrissat B."/>
            <person name="Grigoriev I.V."/>
            <person name="Hibbett D.S."/>
            <person name="Martin F."/>
        </authorList>
    </citation>
    <scope>NUCLEOTIDE SEQUENCE [LARGE SCALE GENOMIC DNA]</scope>
    <source>
        <strain evidence="14">F 1598</strain>
    </source>
</reference>
<dbReference type="InterPro" id="IPR005502">
    <property type="entry name" value="Ribosyl_crysJ1"/>
</dbReference>
<dbReference type="SUPFAM" id="SSF101478">
    <property type="entry name" value="ADP-ribosylglycohydrolase"/>
    <property type="match status" value="1"/>
</dbReference>
<dbReference type="InParanoid" id="A0A0C3FG31"/>
<evidence type="ECO:0000256" key="8">
    <source>
        <dbReference type="ARBA" id="ARBA00042850"/>
    </source>
</evidence>
<proteinExistence type="inferred from homology"/>